<accession>A0A5C5Y4W6</accession>
<comment type="caution">
    <text evidence="3">The sequence shown here is derived from an EMBL/GenBank/DDBJ whole genome shotgun (WGS) entry which is preliminary data.</text>
</comment>
<dbReference type="Proteomes" id="UP000317238">
    <property type="component" value="Unassembled WGS sequence"/>
</dbReference>
<name>A0A5C5Y4W6_9PLAN</name>
<keyword evidence="4" id="KW-1185">Reference proteome</keyword>
<keyword evidence="1" id="KW-0732">Signal</keyword>
<evidence type="ECO:0000256" key="1">
    <source>
        <dbReference type="SAM" id="SignalP"/>
    </source>
</evidence>
<proteinExistence type="predicted"/>
<dbReference type="AlphaFoldDB" id="A0A5C5Y4W6"/>
<evidence type="ECO:0000313" key="3">
    <source>
        <dbReference type="EMBL" id="TWT69753.1"/>
    </source>
</evidence>
<dbReference type="EMBL" id="SJPL01000001">
    <property type="protein sequence ID" value="TWT69753.1"/>
    <property type="molecule type" value="Genomic_DNA"/>
</dbReference>
<evidence type="ECO:0000313" key="4">
    <source>
        <dbReference type="Proteomes" id="UP000317238"/>
    </source>
</evidence>
<feature type="chain" id="PRO_5022726069" description="Ice-binding protein C-terminal domain-containing protein" evidence="1">
    <location>
        <begin position="25"/>
        <end position="243"/>
    </location>
</feature>
<organism evidence="3 4">
    <name type="scientific">Crateriforma conspicua</name>
    <dbReference type="NCBI Taxonomy" id="2527996"/>
    <lineage>
        <taxon>Bacteria</taxon>
        <taxon>Pseudomonadati</taxon>
        <taxon>Planctomycetota</taxon>
        <taxon>Planctomycetia</taxon>
        <taxon>Planctomycetales</taxon>
        <taxon>Planctomycetaceae</taxon>
        <taxon>Crateriforma</taxon>
    </lineage>
</organism>
<reference evidence="3 4" key="1">
    <citation type="submission" date="2019-02" db="EMBL/GenBank/DDBJ databases">
        <title>Deep-cultivation of Planctomycetes and their phenomic and genomic characterization uncovers novel biology.</title>
        <authorList>
            <person name="Wiegand S."/>
            <person name="Jogler M."/>
            <person name="Boedeker C."/>
            <person name="Pinto D."/>
            <person name="Vollmers J."/>
            <person name="Rivas-Marin E."/>
            <person name="Kohn T."/>
            <person name="Peeters S.H."/>
            <person name="Heuer A."/>
            <person name="Rast P."/>
            <person name="Oberbeckmann S."/>
            <person name="Bunk B."/>
            <person name="Jeske O."/>
            <person name="Meyerdierks A."/>
            <person name="Storesund J.E."/>
            <person name="Kallscheuer N."/>
            <person name="Luecker S."/>
            <person name="Lage O.M."/>
            <person name="Pohl T."/>
            <person name="Merkel B.J."/>
            <person name="Hornburger P."/>
            <person name="Mueller R.-W."/>
            <person name="Bruemmer F."/>
            <person name="Labrenz M."/>
            <person name="Spormann A.M."/>
            <person name="Op Den Camp H."/>
            <person name="Overmann J."/>
            <person name="Amann R."/>
            <person name="Jetten M.S.M."/>
            <person name="Mascher T."/>
            <person name="Medema M.H."/>
            <person name="Devos D.P."/>
            <person name="Kaster A.-K."/>
            <person name="Ovreas L."/>
            <person name="Rohde M."/>
            <person name="Galperin M.Y."/>
            <person name="Jogler C."/>
        </authorList>
    </citation>
    <scope>NUCLEOTIDE SEQUENCE [LARGE SCALE GENOMIC DNA]</scope>
    <source>
        <strain evidence="3 4">Pan14r</strain>
    </source>
</reference>
<dbReference type="RefSeq" id="WP_145300035.1">
    <property type="nucleotide sequence ID" value="NZ_CP036319.1"/>
</dbReference>
<protein>
    <recommendedName>
        <fullName evidence="2">Ice-binding protein C-terminal domain-containing protein</fullName>
    </recommendedName>
</protein>
<dbReference type="InterPro" id="IPR013424">
    <property type="entry name" value="Ice-binding_C"/>
</dbReference>
<gene>
    <name evidence="3" type="ORF">Pan14r_20450</name>
</gene>
<feature type="domain" description="Ice-binding protein C-terminal" evidence="2">
    <location>
        <begin position="217"/>
        <end position="240"/>
    </location>
</feature>
<dbReference type="OrthoDB" id="288817at2"/>
<dbReference type="NCBIfam" id="TIGR02595">
    <property type="entry name" value="PEP_CTERM"/>
    <property type="match status" value="1"/>
</dbReference>
<feature type="signal peptide" evidence="1">
    <location>
        <begin position="1"/>
        <end position="24"/>
    </location>
</feature>
<dbReference type="Pfam" id="PF07589">
    <property type="entry name" value="PEP-CTERM"/>
    <property type="match status" value="1"/>
</dbReference>
<evidence type="ECO:0000259" key="2">
    <source>
        <dbReference type="Pfam" id="PF07589"/>
    </source>
</evidence>
<sequence precursor="true">MRSFNFFSLGIALLSAATSLPVYADIIVSYAAFPYSDTDSGVRDSVAGDTTLTGVTGIDMTRGGGLQYTPTNNAFNSDNWAINLDGAPTVLNPNGYVEIGFSLDPGYSATLDELIIGTRSSTSGPSQIGVFASTDGFTTAIATIDEDSNFSNSIISLASIGTVTGDFRLRFLNVGGVTPASPSIPGEEDMDEDSTWRIISHFDSGTFTDPQITGVVAVPEPASLAALTFCGLAGMVRRRRRVS</sequence>